<dbReference type="InterPro" id="IPR051153">
    <property type="entry name" value="Yeast_CWMannoprotein_PIR"/>
</dbReference>
<keyword evidence="2" id="KW-0134">Cell wall</keyword>
<dbReference type="GO" id="GO:0005199">
    <property type="term" value="F:structural constituent of cell wall"/>
    <property type="evidence" value="ECO:0007669"/>
    <property type="project" value="TreeGrafter"/>
</dbReference>
<reference evidence="8" key="1">
    <citation type="journal article" date="2020" name="Stud. Mycol.">
        <title>101 Dothideomycetes genomes: a test case for predicting lifestyles and emergence of pathogens.</title>
        <authorList>
            <person name="Haridas S."/>
            <person name="Albert R."/>
            <person name="Binder M."/>
            <person name="Bloem J."/>
            <person name="Labutti K."/>
            <person name="Salamov A."/>
            <person name="Andreopoulos B."/>
            <person name="Baker S."/>
            <person name="Barry K."/>
            <person name="Bills G."/>
            <person name="Bluhm B."/>
            <person name="Cannon C."/>
            <person name="Castanera R."/>
            <person name="Culley D."/>
            <person name="Daum C."/>
            <person name="Ezra D."/>
            <person name="Gonzalez J."/>
            <person name="Henrissat B."/>
            <person name="Kuo A."/>
            <person name="Liang C."/>
            <person name="Lipzen A."/>
            <person name="Lutzoni F."/>
            <person name="Magnuson J."/>
            <person name="Mondo S."/>
            <person name="Nolan M."/>
            <person name="Ohm R."/>
            <person name="Pangilinan J."/>
            <person name="Park H.-J."/>
            <person name="Ramirez L."/>
            <person name="Alfaro M."/>
            <person name="Sun H."/>
            <person name="Tritt A."/>
            <person name="Yoshinaga Y."/>
            <person name="Zwiers L.-H."/>
            <person name="Turgeon B."/>
            <person name="Goodwin S."/>
            <person name="Spatafora J."/>
            <person name="Crous P."/>
            <person name="Grigoriev I."/>
        </authorList>
    </citation>
    <scope>NUCLEOTIDE SEQUENCE</scope>
    <source>
        <strain evidence="8">CBS 473.64</strain>
    </source>
</reference>
<evidence type="ECO:0000256" key="2">
    <source>
        <dbReference type="ARBA" id="ARBA00022512"/>
    </source>
</evidence>
<evidence type="ECO:0000256" key="4">
    <source>
        <dbReference type="ARBA" id="ARBA00022729"/>
    </source>
</evidence>
<feature type="non-terminal residue" evidence="8">
    <location>
        <position position="155"/>
    </location>
</feature>
<evidence type="ECO:0000313" key="8">
    <source>
        <dbReference type="EMBL" id="KAF2646021.1"/>
    </source>
</evidence>
<dbReference type="EMBL" id="MU006776">
    <property type="protein sequence ID" value="KAF2646021.1"/>
    <property type="molecule type" value="Genomic_DNA"/>
</dbReference>
<keyword evidence="9" id="KW-1185">Reference proteome</keyword>
<proteinExistence type="inferred from homology"/>
<dbReference type="Pfam" id="PF22799">
    <property type="entry name" value="PIR1-like_C"/>
    <property type="match status" value="1"/>
</dbReference>
<comment type="similarity">
    <text evidence="5">Belongs to the PIR protein family.</text>
</comment>
<dbReference type="AlphaFoldDB" id="A0A6A6SGG5"/>
<organism evidence="8 9">
    <name type="scientific">Massarina eburnea CBS 473.64</name>
    <dbReference type="NCBI Taxonomy" id="1395130"/>
    <lineage>
        <taxon>Eukaryota</taxon>
        <taxon>Fungi</taxon>
        <taxon>Dikarya</taxon>
        <taxon>Ascomycota</taxon>
        <taxon>Pezizomycotina</taxon>
        <taxon>Dothideomycetes</taxon>
        <taxon>Pleosporomycetidae</taxon>
        <taxon>Pleosporales</taxon>
        <taxon>Massarineae</taxon>
        <taxon>Massarinaceae</taxon>
        <taxon>Massarina</taxon>
    </lineage>
</organism>
<evidence type="ECO:0000256" key="6">
    <source>
        <dbReference type="SAM" id="SignalP"/>
    </source>
</evidence>
<dbReference type="InterPro" id="IPR054508">
    <property type="entry name" value="PIR1-like_C"/>
</dbReference>
<dbReference type="GO" id="GO:0031505">
    <property type="term" value="P:fungal-type cell wall organization"/>
    <property type="evidence" value="ECO:0007669"/>
    <property type="project" value="TreeGrafter"/>
</dbReference>
<sequence>ILTALSLVTTAYTAVAESVPEGIAPDGKAPADCESNSKSNFTIGYSLLSSMKRESALEVSPSFYATHNNALQCTLQDGILKDPQNRVGSVVANYQFQFDGPPQAGAIYTGGFSICKNSSLAIGSSTRWWKCGSGEFYNLYERSIGGQCDEIRIVV</sequence>
<dbReference type="Proteomes" id="UP000799753">
    <property type="component" value="Unassembled WGS sequence"/>
</dbReference>
<feature type="domain" description="Cell wall mannoprotein PIR1-like C-terminal" evidence="7">
    <location>
        <begin position="78"/>
        <end position="151"/>
    </location>
</feature>
<keyword evidence="3" id="KW-0964">Secreted</keyword>
<evidence type="ECO:0000259" key="7">
    <source>
        <dbReference type="Pfam" id="PF22799"/>
    </source>
</evidence>
<evidence type="ECO:0000313" key="9">
    <source>
        <dbReference type="Proteomes" id="UP000799753"/>
    </source>
</evidence>
<dbReference type="OrthoDB" id="5415592at2759"/>
<dbReference type="PANTHER" id="PTHR47254">
    <property type="entry name" value="CELL WALL MANNOPROTEIN CIS3-RELATED"/>
    <property type="match status" value="1"/>
</dbReference>
<feature type="chain" id="PRO_5025679595" description="Cell wall mannoprotein PIR1-like C-terminal domain-containing protein" evidence="6">
    <location>
        <begin position="17"/>
        <end position="155"/>
    </location>
</feature>
<protein>
    <recommendedName>
        <fullName evidence="7">Cell wall mannoprotein PIR1-like C-terminal domain-containing protein</fullName>
    </recommendedName>
</protein>
<keyword evidence="4 6" id="KW-0732">Signal</keyword>
<evidence type="ECO:0000256" key="3">
    <source>
        <dbReference type="ARBA" id="ARBA00022525"/>
    </source>
</evidence>
<dbReference type="GO" id="GO:0009277">
    <property type="term" value="C:fungal-type cell wall"/>
    <property type="evidence" value="ECO:0007669"/>
    <property type="project" value="TreeGrafter"/>
</dbReference>
<name>A0A6A6SGG5_9PLEO</name>
<feature type="non-terminal residue" evidence="8">
    <location>
        <position position="1"/>
    </location>
</feature>
<comment type="subcellular location">
    <subcellularLocation>
        <location evidence="1">Secreted</location>
        <location evidence="1">Cell wall</location>
    </subcellularLocation>
</comment>
<feature type="signal peptide" evidence="6">
    <location>
        <begin position="1"/>
        <end position="16"/>
    </location>
</feature>
<accession>A0A6A6SGG5</accession>
<evidence type="ECO:0000256" key="5">
    <source>
        <dbReference type="ARBA" id="ARBA00038219"/>
    </source>
</evidence>
<gene>
    <name evidence="8" type="ORF">P280DRAFT_375432</name>
</gene>
<evidence type="ECO:0000256" key="1">
    <source>
        <dbReference type="ARBA" id="ARBA00004191"/>
    </source>
</evidence>
<dbReference type="PANTHER" id="PTHR47254:SF1">
    <property type="entry name" value="CELL WALL MANNOPROTEIN CIS3-RELATED"/>
    <property type="match status" value="1"/>
</dbReference>